<proteinExistence type="predicted"/>
<dbReference type="Proteomes" id="UP000319143">
    <property type="component" value="Unassembled WGS sequence"/>
</dbReference>
<organism evidence="2 3">
    <name type="scientific">Novipirellula artificiosorum</name>
    <dbReference type="NCBI Taxonomy" id="2528016"/>
    <lineage>
        <taxon>Bacteria</taxon>
        <taxon>Pseudomonadati</taxon>
        <taxon>Planctomycetota</taxon>
        <taxon>Planctomycetia</taxon>
        <taxon>Pirellulales</taxon>
        <taxon>Pirellulaceae</taxon>
        <taxon>Novipirellula</taxon>
    </lineage>
</organism>
<dbReference type="EMBL" id="SJPV01000004">
    <property type="protein sequence ID" value="TWU38625.1"/>
    <property type="molecule type" value="Genomic_DNA"/>
</dbReference>
<gene>
    <name evidence="2" type="ORF">Poly41_31020</name>
</gene>
<reference evidence="2 3" key="1">
    <citation type="submission" date="2019-02" db="EMBL/GenBank/DDBJ databases">
        <title>Deep-cultivation of Planctomycetes and their phenomic and genomic characterization uncovers novel biology.</title>
        <authorList>
            <person name="Wiegand S."/>
            <person name="Jogler M."/>
            <person name="Boedeker C."/>
            <person name="Pinto D."/>
            <person name="Vollmers J."/>
            <person name="Rivas-Marin E."/>
            <person name="Kohn T."/>
            <person name="Peeters S.H."/>
            <person name="Heuer A."/>
            <person name="Rast P."/>
            <person name="Oberbeckmann S."/>
            <person name="Bunk B."/>
            <person name="Jeske O."/>
            <person name="Meyerdierks A."/>
            <person name="Storesund J.E."/>
            <person name="Kallscheuer N."/>
            <person name="Luecker S."/>
            <person name="Lage O.M."/>
            <person name="Pohl T."/>
            <person name="Merkel B.J."/>
            <person name="Hornburger P."/>
            <person name="Mueller R.-W."/>
            <person name="Bruemmer F."/>
            <person name="Labrenz M."/>
            <person name="Spormann A.M."/>
            <person name="Op Den Camp H."/>
            <person name="Overmann J."/>
            <person name="Amann R."/>
            <person name="Jetten M.S.M."/>
            <person name="Mascher T."/>
            <person name="Medema M.H."/>
            <person name="Devos D.P."/>
            <person name="Kaster A.-K."/>
            <person name="Ovreas L."/>
            <person name="Rohde M."/>
            <person name="Galperin M.Y."/>
            <person name="Jogler C."/>
        </authorList>
    </citation>
    <scope>NUCLEOTIDE SEQUENCE [LARGE SCALE GENOMIC DNA]</scope>
    <source>
        <strain evidence="2 3">Poly41</strain>
    </source>
</reference>
<comment type="caution">
    <text evidence="2">The sequence shown here is derived from an EMBL/GenBank/DDBJ whole genome shotgun (WGS) entry which is preliminary data.</text>
</comment>
<feature type="chain" id="PRO_5022928466" evidence="1">
    <location>
        <begin position="29"/>
        <end position="368"/>
    </location>
</feature>
<keyword evidence="1" id="KW-0732">Signal</keyword>
<dbReference type="RefSeq" id="WP_146527049.1">
    <property type="nucleotide sequence ID" value="NZ_SJPV01000004.1"/>
</dbReference>
<protein>
    <submittedName>
        <fullName evidence="2">Uncharacterized protein</fullName>
    </submittedName>
</protein>
<evidence type="ECO:0000313" key="3">
    <source>
        <dbReference type="Proteomes" id="UP000319143"/>
    </source>
</evidence>
<sequence length="368" mass="42127" precursor="true">MTRIQNSQRLPVGLAFAMSLAYCQLAIAQVALTQSEQDKAIEVAKRHEQQARQVASLPRFYLEATYTSAWLDGMSEEADRSDANFEKAMTQRLKLDTTSSTKTTAWDGERFLFGYDKPGLDGADGKTRIVNQYFNHDESIWKRQQTNNDDPQLANLDLPTVWKKVDARAFFHLRSASLELPWGKSEGNIKFARVPIEFAEYQVVGEEAIDGTECWVVLSKPRRCKLWFGRDSGRLVQMLNYVLEGIEPAPFHETAEVEKLCGRKFESLEAFREFAKDTDQATRQRLSGIFGLLYFDDMAHGVELTRFSDYREIAPNVWFPYQAIDVFAVQSPTDRNRFRYSRGELRVTTLETGRSLEEKIAALVADKQ</sequence>
<name>A0A5C6DQY5_9BACT</name>
<keyword evidence="3" id="KW-1185">Reference proteome</keyword>
<evidence type="ECO:0000256" key="1">
    <source>
        <dbReference type="SAM" id="SignalP"/>
    </source>
</evidence>
<dbReference type="AlphaFoldDB" id="A0A5C6DQY5"/>
<dbReference type="OrthoDB" id="282885at2"/>
<accession>A0A5C6DQY5</accession>
<evidence type="ECO:0000313" key="2">
    <source>
        <dbReference type="EMBL" id="TWU38625.1"/>
    </source>
</evidence>
<feature type="signal peptide" evidence="1">
    <location>
        <begin position="1"/>
        <end position="28"/>
    </location>
</feature>